<dbReference type="InterPro" id="IPR052891">
    <property type="entry name" value="DNA-3mA_glycosylase"/>
</dbReference>
<dbReference type="STRING" id="1090322.MettiDRAFT_0937"/>
<reference evidence="4 5" key="1">
    <citation type="submission" date="2013-08" db="EMBL/GenBank/DDBJ databases">
        <authorList>
            <consortium name="DOE Joint Genome Institute"/>
            <person name="Eisen J."/>
            <person name="Huntemann M."/>
            <person name="Han J."/>
            <person name="Chen A."/>
            <person name="Kyrpides N."/>
            <person name="Mavromatis K."/>
            <person name="Markowitz V."/>
            <person name="Palaniappan K."/>
            <person name="Ivanova N."/>
            <person name="Schaumberg A."/>
            <person name="Pati A."/>
            <person name="Liolios K."/>
            <person name="Nordberg H.P."/>
            <person name="Cantor M.N."/>
            <person name="Hua S.X."/>
            <person name="Woyke T."/>
        </authorList>
    </citation>
    <scope>NUCLEOTIDE SEQUENCE [LARGE SCALE GENOMIC DNA]</scope>
    <source>
        <strain evidence="4 5">DSM 2278</strain>
    </source>
</reference>
<evidence type="ECO:0000313" key="5">
    <source>
        <dbReference type="Proteomes" id="UP000019483"/>
    </source>
</evidence>
<accession>W9DV08</accession>
<dbReference type="GO" id="GO:0051539">
    <property type="term" value="F:4 iron, 4 sulfur cluster binding"/>
    <property type="evidence" value="ECO:0007669"/>
    <property type="project" value="InterPro"/>
</dbReference>
<evidence type="ECO:0000256" key="1">
    <source>
        <dbReference type="ARBA" id="ARBA00008343"/>
    </source>
</evidence>
<dbReference type="InterPro" id="IPR003651">
    <property type="entry name" value="Endonuclease3_FeS-loop_motif"/>
</dbReference>
<dbReference type="PANTHER" id="PTHR30037:SF4">
    <property type="entry name" value="DNA-3-METHYLADENINE GLYCOSYLASE I"/>
    <property type="match status" value="1"/>
</dbReference>
<dbReference type="GO" id="GO:0008725">
    <property type="term" value="F:DNA-3-methyladenine glycosylase activity"/>
    <property type="evidence" value="ECO:0007669"/>
    <property type="project" value="UniProtKB-EC"/>
</dbReference>
<dbReference type="InterPro" id="IPR011257">
    <property type="entry name" value="DNA_glycosylase"/>
</dbReference>
<dbReference type="InterPro" id="IPR005019">
    <property type="entry name" value="Adenine_glyco"/>
</dbReference>
<keyword evidence="3 4" id="KW-0326">Glycosidase</keyword>
<evidence type="ECO:0000256" key="2">
    <source>
        <dbReference type="ARBA" id="ARBA00022801"/>
    </source>
</evidence>
<comment type="caution">
    <text evidence="4">The sequence shown here is derived from an EMBL/GenBank/DDBJ whole genome shotgun (WGS) entry which is preliminary data.</text>
</comment>
<gene>
    <name evidence="4" type="ORF">MettiDRAFT_0937</name>
</gene>
<dbReference type="GO" id="GO:0006284">
    <property type="term" value="P:base-excision repair"/>
    <property type="evidence" value="ECO:0007669"/>
    <property type="project" value="InterPro"/>
</dbReference>
<dbReference type="Proteomes" id="UP000019483">
    <property type="component" value="Unassembled WGS sequence"/>
</dbReference>
<keyword evidence="2 4" id="KW-0378">Hydrolase</keyword>
<dbReference type="Gene3D" id="1.10.340.30">
    <property type="entry name" value="Hypothetical protein, domain 2"/>
    <property type="match status" value="1"/>
</dbReference>
<dbReference type="EC" id="3.2.2.20" evidence="4"/>
<dbReference type="PANTHER" id="PTHR30037">
    <property type="entry name" value="DNA-3-METHYLADENINE GLYCOSYLASE 1"/>
    <property type="match status" value="1"/>
</dbReference>
<evidence type="ECO:0000256" key="3">
    <source>
        <dbReference type="ARBA" id="ARBA00023295"/>
    </source>
</evidence>
<dbReference type="Pfam" id="PF03352">
    <property type="entry name" value="Adenine_glyco"/>
    <property type="match status" value="1"/>
</dbReference>
<dbReference type="AlphaFoldDB" id="W9DV08"/>
<dbReference type="SMART" id="SM00525">
    <property type="entry name" value="FES"/>
    <property type="match status" value="1"/>
</dbReference>
<dbReference type="SUPFAM" id="SSF48150">
    <property type="entry name" value="DNA-glycosylase"/>
    <property type="match status" value="1"/>
</dbReference>
<dbReference type="PROSITE" id="PS00764">
    <property type="entry name" value="ENDONUCLEASE_III_1"/>
    <property type="match status" value="1"/>
</dbReference>
<keyword evidence="5" id="KW-1185">Reference proteome</keyword>
<proteinExistence type="inferred from homology"/>
<dbReference type="InterPro" id="IPR004035">
    <property type="entry name" value="Endouclease-III_FeS-bd_BS"/>
</dbReference>
<organism evidence="4 5">
    <name type="scientific">Methanolobus tindarius DSM 2278</name>
    <dbReference type="NCBI Taxonomy" id="1090322"/>
    <lineage>
        <taxon>Archaea</taxon>
        <taxon>Methanobacteriati</taxon>
        <taxon>Methanobacteriota</taxon>
        <taxon>Stenosarchaea group</taxon>
        <taxon>Methanomicrobia</taxon>
        <taxon>Methanosarcinales</taxon>
        <taxon>Methanosarcinaceae</taxon>
        <taxon>Methanolobus</taxon>
    </lineage>
</organism>
<protein>
    <submittedName>
        <fullName evidence="4">3-methyladenine DNA glycosylase</fullName>
        <ecNumber evidence="4">3.2.2.20</ecNumber>
    </submittedName>
</protein>
<dbReference type="EMBL" id="AZAJ01000001">
    <property type="protein sequence ID" value="ETA67512.1"/>
    <property type="molecule type" value="Genomic_DNA"/>
</dbReference>
<evidence type="ECO:0000313" key="4">
    <source>
        <dbReference type="EMBL" id="ETA67512.1"/>
    </source>
</evidence>
<sequence>MGYFVIDYKDIFFKVESSLQDYCSLSEEDFKNNFGYYKTYENQDLKDSQYYERLVEVIFYSGFKAETVDKKMPAIKSYFSDFQSVAEYDESMIIKIMQDEQMIRNEKKISACIKNAKIFRNIVEKHDSFKKYIDTFKTEQSFENLMLFKEELQYTFSFLGDITSYHFMTDIGLPVLKPDRVITRIFKRIGLIESENQLLKTVIHGRKFSQETGHPIRYIDIILVTYGQMGNDDYFGLKDGGICLGKNPKCNICGIRDFCNYSR</sequence>
<comment type="similarity">
    <text evidence="1">Belongs to the Nth/MutY family.</text>
</comment>
<name>W9DV08_METTI</name>